<dbReference type="InParanoid" id="A2FMM9"/>
<dbReference type="SMR" id="A2FMM9"/>
<dbReference type="InterPro" id="IPR028934">
    <property type="entry name" value="Vps26-related"/>
</dbReference>
<dbReference type="GO" id="GO:0005768">
    <property type="term" value="C:endosome"/>
    <property type="evidence" value="ECO:0000318"/>
    <property type="project" value="GO_Central"/>
</dbReference>
<evidence type="ECO:0000256" key="1">
    <source>
        <dbReference type="ARBA" id="ARBA00009100"/>
    </source>
</evidence>
<dbReference type="Proteomes" id="UP000001542">
    <property type="component" value="Unassembled WGS sequence"/>
</dbReference>
<dbReference type="Pfam" id="PF03643">
    <property type="entry name" value="Vps26"/>
    <property type="match status" value="1"/>
</dbReference>
<dbReference type="GO" id="GO:0006886">
    <property type="term" value="P:intracellular protein transport"/>
    <property type="evidence" value="ECO:0000318"/>
    <property type="project" value="GO_Central"/>
</dbReference>
<dbReference type="PANTHER" id="PTHR12233">
    <property type="entry name" value="VACUOLAR PROTEIN SORTING 26 RELATED"/>
    <property type="match status" value="1"/>
</dbReference>
<reference evidence="2" key="1">
    <citation type="submission" date="2006-10" db="EMBL/GenBank/DDBJ databases">
        <authorList>
            <person name="Amadeo P."/>
            <person name="Zhao Q."/>
            <person name="Wortman J."/>
            <person name="Fraser-Liggett C."/>
            <person name="Carlton J."/>
        </authorList>
    </citation>
    <scope>NUCLEOTIDE SEQUENCE</scope>
    <source>
        <strain evidence="2">G3</strain>
    </source>
</reference>
<reference evidence="2" key="2">
    <citation type="journal article" date="2007" name="Science">
        <title>Draft genome sequence of the sexually transmitted pathogen Trichomonas vaginalis.</title>
        <authorList>
            <person name="Carlton J.M."/>
            <person name="Hirt R.P."/>
            <person name="Silva J.C."/>
            <person name="Delcher A.L."/>
            <person name="Schatz M."/>
            <person name="Zhao Q."/>
            <person name="Wortman J.R."/>
            <person name="Bidwell S.L."/>
            <person name="Alsmark U.C.M."/>
            <person name="Besteiro S."/>
            <person name="Sicheritz-Ponten T."/>
            <person name="Noel C.J."/>
            <person name="Dacks J.B."/>
            <person name="Foster P.G."/>
            <person name="Simillion C."/>
            <person name="Van de Peer Y."/>
            <person name="Miranda-Saavedra D."/>
            <person name="Barton G.J."/>
            <person name="Westrop G.D."/>
            <person name="Mueller S."/>
            <person name="Dessi D."/>
            <person name="Fiori P.L."/>
            <person name="Ren Q."/>
            <person name="Paulsen I."/>
            <person name="Zhang H."/>
            <person name="Bastida-Corcuera F.D."/>
            <person name="Simoes-Barbosa A."/>
            <person name="Brown M.T."/>
            <person name="Hayes R.D."/>
            <person name="Mukherjee M."/>
            <person name="Okumura C.Y."/>
            <person name="Schneider R."/>
            <person name="Smith A.J."/>
            <person name="Vanacova S."/>
            <person name="Villalvazo M."/>
            <person name="Haas B.J."/>
            <person name="Pertea M."/>
            <person name="Feldblyum T.V."/>
            <person name="Utterback T.R."/>
            <person name="Shu C.L."/>
            <person name="Osoegawa K."/>
            <person name="de Jong P.J."/>
            <person name="Hrdy I."/>
            <person name="Horvathova L."/>
            <person name="Zubacova Z."/>
            <person name="Dolezal P."/>
            <person name="Malik S.B."/>
            <person name="Logsdon J.M. Jr."/>
            <person name="Henze K."/>
            <person name="Gupta A."/>
            <person name="Wang C.C."/>
            <person name="Dunne R.L."/>
            <person name="Upcroft J.A."/>
            <person name="Upcroft P."/>
            <person name="White O."/>
            <person name="Salzberg S.L."/>
            <person name="Tang P."/>
            <person name="Chiu C.-H."/>
            <person name="Lee Y.-S."/>
            <person name="Embley T.M."/>
            <person name="Coombs G.H."/>
            <person name="Mottram J.C."/>
            <person name="Tachezy J."/>
            <person name="Fraser-Liggett C.M."/>
            <person name="Johnson P.J."/>
        </authorList>
    </citation>
    <scope>NUCLEOTIDE SEQUENCE [LARGE SCALE GENOMIC DNA]</scope>
    <source>
        <strain evidence="2">G3</strain>
    </source>
</reference>
<dbReference type="VEuPathDB" id="TrichDB:TVAGG3_1002940"/>
<comment type="similarity">
    <text evidence="1">Belongs to the VPS26 family.</text>
</comment>
<dbReference type="GO" id="GO:0005829">
    <property type="term" value="C:cytosol"/>
    <property type="evidence" value="ECO:0007669"/>
    <property type="project" value="GOC"/>
</dbReference>
<dbReference type="GO" id="GO:0042147">
    <property type="term" value="P:retrograde transport, endosome to Golgi"/>
    <property type="evidence" value="ECO:0000318"/>
    <property type="project" value="GO_Central"/>
</dbReference>
<dbReference type="InterPro" id="IPR014752">
    <property type="entry name" value="Arrestin-like_C"/>
</dbReference>
<dbReference type="KEGG" id="tva:4751554"/>
<dbReference type="AlphaFoldDB" id="A2FMM9"/>
<keyword evidence="3" id="KW-1185">Reference proteome</keyword>
<evidence type="ECO:0008006" key="4">
    <source>
        <dbReference type="Google" id="ProtNLM"/>
    </source>
</evidence>
<proteinExistence type="inferred from homology"/>
<dbReference type="FunFam" id="2.60.40.640:FF:000071">
    <property type="entry name" value="Vacuolar protein sorting-associated protein 26 containing protein"/>
    <property type="match status" value="1"/>
</dbReference>
<dbReference type="EMBL" id="DS113890">
    <property type="protein sequence ID" value="EAX93829.1"/>
    <property type="molecule type" value="Genomic_DNA"/>
</dbReference>
<dbReference type="eggNOG" id="KOG3063">
    <property type="taxonomic scope" value="Eukaryota"/>
</dbReference>
<evidence type="ECO:0000313" key="2">
    <source>
        <dbReference type="EMBL" id="EAX93829.1"/>
    </source>
</evidence>
<gene>
    <name evidence="2" type="ORF">TVAG_177370</name>
</gene>
<name>A2FMM9_TRIV3</name>
<dbReference type="RefSeq" id="XP_001306759.1">
    <property type="nucleotide sequence ID" value="XM_001306758.1"/>
</dbReference>
<dbReference type="OrthoDB" id="3821113at2759"/>
<dbReference type="FunCoup" id="A2FMM9">
    <property type="interactions" value="703"/>
</dbReference>
<organism evidence="2 3">
    <name type="scientific">Trichomonas vaginalis (strain ATCC PRA-98 / G3)</name>
    <dbReference type="NCBI Taxonomy" id="412133"/>
    <lineage>
        <taxon>Eukaryota</taxon>
        <taxon>Metamonada</taxon>
        <taxon>Parabasalia</taxon>
        <taxon>Trichomonadida</taxon>
        <taxon>Trichomonadidae</taxon>
        <taxon>Trichomonas</taxon>
    </lineage>
</organism>
<dbReference type="STRING" id="5722.A2FMM9"/>
<protein>
    <recommendedName>
        <fullName evidence="4">Vacuolar protein sorting-associated protein 26</fullName>
    </recommendedName>
</protein>
<dbReference type="GO" id="GO:0030904">
    <property type="term" value="C:retromer complex"/>
    <property type="evidence" value="ECO:0000318"/>
    <property type="project" value="GO_Central"/>
</dbReference>
<dbReference type="FunFam" id="2.60.40.640:FF:000054">
    <property type="entry name" value="Vacuolar protein sorting-associated protein 26 containing protein"/>
    <property type="match status" value="1"/>
</dbReference>
<sequence>MFGFFSPDPSVTITINGNPGLEAYRDKVLKNNLPTFTDGDKVTGKLEIIPPPGKGVSHKGIVLLLIGEFRRADGEPIGRFMTKKQELVPEGELKIPIKQDFTFDNVKFLCSTFKGTAVNVTYAIQVLVIHRVIDFKVEQQFQAILFQERPKDVPAIHNEVGIRNVLHIEFVFPSPSIDCKEPLVGACYFILIKLRIVHMALTLYRQETFQSDDVYIKKKTELKTIEIMDGAPCRGDHIPIRFFLGEADLWPFEDFKGSHLKVEHYVRAVLTDENDKKYYKRLKVEFLRFKPQ</sequence>
<evidence type="ECO:0000313" key="3">
    <source>
        <dbReference type="Proteomes" id="UP000001542"/>
    </source>
</evidence>
<dbReference type="OMA" id="CNVLITF"/>
<dbReference type="Gene3D" id="2.60.40.640">
    <property type="match status" value="2"/>
</dbReference>
<dbReference type="VEuPathDB" id="TrichDB:TVAG_177370"/>
<accession>A2FMM9</accession>